<reference evidence="1" key="1">
    <citation type="journal article" date="2022" name="Biol. Control">
        <title>In silico genomic analysis of Rhodopseudomonas palustris strains revealed potential biocontrol agents and crop yield enhancers.</title>
        <authorList>
            <person name="Surachat K."/>
            <person name="Kantachote D."/>
            <person name="Deachamag P."/>
            <person name="Wonglapsuwan M."/>
        </authorList>
    </citation>
    <scope>NUCLEOTIDE SEQUENCE</scope>
    <source>
        <strain evidence="1">TLS06</strain>
    </source>
</reference>
<accession>A0AAX3DU58</accession>
<organism evidence="1 2">
    <name type="scientific">Rhodopseudomonas palustris</name>
    <dbReference type="NCBI Taxonomy" id="1076"/>
    <lineage>
        <taxon>Bacteria</taxon>
        <taxon>Pseudomonadati</taxon>
        <taxon>Pseudomonadota</taxon>
        <taxon>Alphaproteobacteria</taxon>
        <taxon>Hyphomicrobiales</taxon>
        <taxon>Nitrobacteraceae</taxon>
        <taxon>Rhodopseudomonas</taxon>
    </lineage>
</organism>
<gene>
    <name evidence="1" type="ORF">KQX62_16710</name>
</gene>
<evidence type="ECO:0000313" key="1">
    <source>
        <dbReference type="EMBL" id="UYO38364.1"/>
    </source>
</evidence>
<dbReference type="AlphaFoldDB" id="A0AAX3DU58"/>
<dbReference type="Proteomes" id="UP001163166">
    <property type="component" value="Chromosome"/>
</dbReference>
<sequence length="54" mass="5928">MSTDLITHPKRKSVFKILVALNAATLLAWTGLLVIGLGLSLENVVAAVWLFFFK</sequence>
<dbReference type="RefSeq" id="WP_264052739.1">
    <property type="nucleotide sequence ID" value="NZ_CP076676.1"/>
</dbReference>
<evidence type="ECO:0000313" key="2">
    <source>
        <dbReference type="Proteomes" id="UP001163166"/>
    </source>
</evidence>
<proteinExistence type="predicted"/>
<dbReference type="EMBL" id="CP076676">
    <property type="protein sequence ID" value="UYO38364.1"/>
    <property type="molecule type" value="Genomic_DNA"/>
</dbReference>
<protein>
    <submittedName>
        <fullName evidence="1">Uncharacterized protein</fullName>
    </submittedName>
</protein>
<name>A0AAX3DU58_RHOPL</name>